<dbReference type="RefSeq" id="WP_229112792.1">
    <property type="nucleotide sequence ID" value="NZ_CP064787.1"/>
</dbReference>
<evidence type="ECO:0000313" key="1">
    <source>
        <dbReference type="EMBL" id="QSG06343.1"/>
    </source>
</evidence>
<sequence>MEDPDTILRRNAETYRQKNDDYGDSWRLVGKTLALWLEHAGVESLSLPANEDTMNSLGLFTRRMDKMIRAFNAEFVVDELNFESTADAHEDESTYSAMHASLLRENETITFENNGPVIDPLYEAAYQDLRENGEE</sequence>
<gene>
    <name evidence="1" type="ORF">HSR121_2010</name>
</gene>
<evidence type="ECO:0000313" key="2">
    <source>
        <dbReference type="Proteomes" id="UP000663525"/>
    </source>
</evidence>
<organism evidence="1 2">
    <name type="scientific">Halapricum desulfuricans</name>
    <dbReference type="NCBI Taxonomy" id="2841257"/>
    <lineage>
        <taxon>Archaea</taxon>
        <taxon>Methanobacteriati</taxon>
        <taxon>Methanobacteriota</taxon>
        <taxon>Stenosarchaea group</taxon>
        <taxon>Halobacteria</taxon>
        <taxon>Halobacteriales</taxon>
        <taxon>Haloarculaceae</taxon>
        <taxon>Halapricum</taxon>
    </lineage>
</organism>
<dbReference type="GeneID" id="68855582"/>
<reference evidence="1" key="1">
    <citation type="submission" date="2020-11" db="EMBL/GenBank/DDBJ databases">
        <title>Carbohydrate-dependent, anaerobic sulfur respiration: A novel catabolism in halophilic archaea.</title>
        <authorList>
            <person name="Sorokin D.Y."/>
            <person name="Messina E."/>
            <person name="Smedile F."/>
            <person name="La Cono V."/>
            <person name="Hallsworth J.E."/>
            <person name="Yakimov M.M."/>
        </authorList>
    </citation>
    <scope>NUCLEOTIDE SEQUENCE</scope>
    <source>
        <strain evidence="1">HSR12-1</strain>
    </source>
</reference>
<dbReference type="EMBL" id="CP064787">
    <property type="protein sequence ID" value="QSG06343.1"/>
    <property type="molecule type" value="Genomic_DNA"/>
</dbReference>
<proteinExistence type="predicted"/>
<accession>A0A897N518</accession>
<dbReference type="AlphaFoldDB" id="A0A897N518"/>
<protein>
    <submittedName>
        <fullName evidence="1">Uncharacterized protein</fullName>
    </submittedName>
</protein>
<dbReference type="Proteomes" id="UP000663525">
    <property type="component" value="Chromosome"/>
</dbReference>
<name>A0A897N518_9EURY</name>